<proteinExistence type="predicted"/>
<evidence type="ECO:0000313" key="2">
    <source>
        <dbReference type="Ensembl" id="ENSSMAP00000062131.1"/>
    </source>
</evidence>
<sequence>MSKQTRKSQAQQQTLPFSGWEASNMASGTSPLTLETLIIELEKSRKMELRSKLTSITEENGALQAAVEDLVSRSKRQNLRVIGLPEDIEGNNPRQFMADLFQEVAAEALSNSTPELDRDHRSLRPKPRQRSRSVIVRFHRYIDKERVLLWGKEHRNMTYQGHNIKFYEDFSGAVAKRRAAFNQVKSLLFKKGIRFGMIYPARLRVTFDGNTLLIPGHVCIKIHHCLYFV</sequence>
<reference evidence="2" key="2">
    <citation type="submission" date="2025-08" db="UniProtKB">
        <authorList>
            <consortium name="Ensembl"/>
        </authorList>
    </citation>
    <scope>IDENTIFICATION</scope>
</reference>
<evidence type="ECO:0000313" key="3">
    <source>
        <dbReference type="Proteomes" id="UP000694558"/>
    </source>
</evidence>
<dbReference type="GeneTree" id="ENSGT01150000287143"/>
<dbReference type="AlphaFoldDB" id="A0A8D3DRH2"/>
<reference evidence="2" key="1">
    <citation type="submission" date="2023-05" db="EMBL/GenBank/DDBJ databases">
        <title>High-quality long-read genome of Scophthalmus maximus.</title>
        <authorList>
            <person name="Lien S."/>
            <person name="Martinez P."/>
        </authorList>
    </citation>
    <scope>NUCLEOTIDE SEQUENCE [LARGE SCALE GENOMIC DNA]</scope>
</reference>
<protein>
    <recommendedName>
        <fullName evidence="4">Transposase element L1Md-A101/L1Md-A102/L1Md-A2</fullName>
    </recommendedName>
</protein>
<dbReference type="InterPro" id="IPR004244">
    <property type="entry name" value="Transposase_22"/>
</dbReference>
<dbReference type="PANTHER" id="PTHR11505">
    <property type="entry name" value="L1 TRANSPOSABLE ELEMENT-RELATED"/>
    <property type="match status" value="1"/>
</dbReference>
<name>A0A8D3DRH2_SCOMX</name>
<organism evidence="2 3">
    <name type="scientific">Scophthalmus maximus</name>
    <name type="common">Turbot</name>
    <name type="synonym">Psetta maxima</name>
    <dbReference type="NCBI Taxonomy" id="52904"/>
    <lineage>
        <taxon>Eukaryota</taxon>
        <taxon>Metazoa</taxon>
        <taxon>Chordata</taxon>
        <taxon>Craniata</taxon>
        <taxon>Vertebrata</taxon>
        <taxon>Euteleostomi</taxon>
        <taxon>Actinopterygii</taxon>
        <taxon>Neopterygii</taxon>
        <taxon>Teleostei</taxon>
        <taxon>Neoteleostei</taxon>
        <taxon>Acanthomorphata</taxon>
        <taxon>Carangaria</taxon>
        <taxon>Pleuronectiformes</taxon>
        <taxon>Pleuronectoidei</taxon>
        <taxon>Scophthalmidae</taxon>
        <taxon>Scophthalmus</taxon>
    </lineage>
</organism>
<evidence type="ECO:0008006" key="4">
    <source>
        <dbReference type="Google" id="ProtNLM"/>
    </source>
</evidence>
<feature type="region of interest" description="Disordered" evidence="1">
    <location>
        <begin position="1"/>
        <end position="26"/>
    </location>
</feature>
<dbReference type="Proteomes" id="UP000694558">
    <property type="component" value="Chromosome 16"/>
</dbReference>
<accession>A0A8D3DRH2</accession>
<evidence type="ECO:0000256" key="1">
    <source>
        <dbReference type="SAM" id="MobiDB-lite"/>
    </source>
</evidence>
<dbReference type="Ensembl" id="ENSSMAT00000080184.1">
    <property type="protein sequence ID" value="ENSSMAP00000062131.1"/>
    <property type="gene ID" value="ENSSMAG00000025638.1"/>
</dbReference>
<feature type="compositionally biased region" description="Polar residues" evidence="1">
    <location>
        <begin position="7"/>
        <end position="16"/>
    </location>
</feature>
<dbReference type="Gene3D" id="3.30.70.1820">
    <property type="entry name" value="L1 transposable element, RRM domain"/>
    <property type="match status" value="1"/>
</dbReference>